<accession>C5LK82</accession>
<dbReference type="RefSeq" id="XP_002771053.1">
    <property type="nucleotide sequence ID" value="XM_002771007.1"/>
</dbReference>
<feature type="compositionally biased region" description="Low complexity" evidence="1">
    <location>
        <begin position="118"/>
        <end position="128"/>
    </location>
</feature>
<evidence type="ECO:0000313" key="3">
    <source>
        <dbReference type="Proteomes" id="UP000007800"/>
    </source>
</evidence>
<organism evidence="3">
    <name type="scientific">Perkinsus marinus (strain ATCC 50983 / TXsc)</name>
    <dbReference type="NCBI Taxonomy" id="423536"/>
    <lineage>
        <taxon>Eukaryota</taxon>
        <taxon>Sar</taxon>
        <taxon>Alveolata</taxon>
        <taxon>Perkinsozoa</taxon>
        <taxon>Perkinsea</taxon>
        <taxon>Perkinsida</taxon>
        <taxon>Perkinsidae</taxon>
        <taxon>Perkinsus</taxon>
    </lineage>
</organism>
<gene>
    <name evidence="2" type="ORF">Pmar_PMAR026028</name>
</gene>
<name>C5LK82_PERM5</name>
<evidence type="ECO:0000313" key="2">
    <source>
        <dbReference type="EMBL" id="EER02869.1"/>
    </source>
</evidence>
<dbReference type="GeneID" id="9051208"/>
<dbReference type="Gene3D" id="1.25.40.10">
    <property type="entry name" value="Tetratricopeptide repeat domain"/>
    <property type="match status" value="1"/>
</dbReference>
<dbReference type="InterPro" id="IPR011990">
    <property type="entry name" value="TPR-like_helical_dom_sf"/>
</dbReference>
<proteinExistence type="predicted"/>
<dbReference type="AlphaFoldDB" id="C5LK82"/>
<dbReference type="InParanoid" id="C5LK82"/>
<keyword evidence="3" id="KW-1185">Reference proteome</keyword>
<feature type="compositionally biased region" description="Low complexity" evidence="1">
    <location>
        <begin position="296"/>
        <end position="307"/>
    </location>
</feature>
<dbReference type="SUPFAM" id="SSF48452">
    <property type="entry name" value="TPR-like"/>
    <property type="match status" value="1"/>
</dbReference>
<sequence length="695" mass="75718">MARRGAKGEPGQGGQDEISLTVECLLEEAKIQGEKEFTISPKLPASRLVAYARAHFGLAYDRGCSPGSMPRRDWRLVHVGGERDQQHVPKRLPSVKAAGIDGGERLRLVYVQDDADSTRSQTPQTSPSVDSLDVDESHHRSRHHRGKKRQHKHHDSPSEASCPAVAAEMEDAVDGVLEDGVPSGGEEAKESQKPVDNSASGHPKSRSKRAKVSAALETPVRRSARVRGIEPNVPAEPARGLPIRSSGMEAVVGTEEKEAVEGEVTSPMAAPQKSIASRAEDVGGDEEGKADVGKDPPSMSSSVEVSETASGHMPVEPTSSGRVSAAPIDSSTADEEEENEEEVVHESGELSRTSNLQDAVEDVEASSPQPEGSSAKARESIEDEVFTDSLYEDLPPVEDWLLQSPHVKLRYKAQKEMHSNQFAKAVETYRESLAAADDGTGRIHWKLLYDCRYQMILCLLELQRYDDCVEEARTNVELCLANIQAEEGENADHRRLSEARSMLGDFLLLSGRVEEAQMVLKLVVGAGTSGVLPKLSYIVSLCGGLESPQPIETCPLALREMQGVVREPNERLDRVVSQAKTGNVEKFSSALRVFLFDLGEDLPLPRVQEALFRLLGSQAGERGWGAAAKLKALLGRLDGLGQPLRSFQEFKSIVQEILDGPCDLQQHYPGIYAFCTKLCKGEFDKLCRAVEVSTL</sequence>
<feature type="region of interest" description="Disordered" evidence="1">
    <location>
        <begin position="176"/>
        <end position="224"/>
    </location>
</feature>
<feature type="compositionally biased region" description="Basic residues" evidence="1">
    <location>
        <begin position="139"/>
        <end position="154"/>
    </location>
</feature>
<feature type="compositionally biased region" description="Basic and acidic residues" evidence="1">
    <location>
        <begin position="278"/>
        <end position="294"/>
    </location>
</feature>
<feature type="compositionally biased region" description="Acidic residues" evidence="1">
    <location>
        <begin position="332"/>
        <end position="341"/>
    </location>
</feature>
<feature type="region of interest" description="Disordered" evidence="1">
    <location>
        <begin position="114"/>
        <end position="162"/>
    </location>
</feature>
<protein>
    <submittedName>
        <fullName evidence="2">Uncharacterized protein</fullName>
    </submittedName>
</protein>
<evidence type="ECO:0000256" key="1">
    <source>
        <dbReference type="SAM" id="MobiDB-lite"/>
    </source>
</evidence>
<feature type="region of interest" description="Disordered" evidence="1">
    <location>
        <begin position="252"/>
        <end position="380"/>
    </location>
</feature>
<reference evidence="2 3" key="1">
    <citation type="submission" date="2008-07" db="EMBL/GenBank/DDBJ databases">
        <authorList>
            <person name="El-Sayed N."/>
            <person name="Caler E."/>
            <person name="Inman J."/>
            <person name="Amedeo P."/>
            <person name="Hass B."/>
            <person name="Wortman J."/>
        </authorList>
    </citation>
    <scope>NUCLEOTIDE SEQUENCE [LARGE SCALE GENOMIC DNA]</scope>
    <source>
        <strain evidence="3">ATCC 50983 / TXsc</strain>
    </source>
</reference>
<dbReference type="EMBL" id="GG682743">
    <property type="protein sequence ID" value="EER02869.1"/>
    <property type="molecule type" value="Genomic_DNA"/>
</dbReference>
<dbReference type="Proteomes" id="UP000007800">
    <property type="component" value="Unassembled WGS sequence"/>
</dbReference>